<name>A0ABV7Y8J8_9ACTN</name>
<feature type="transmembrane region" description="Helical" evidence="2">
    <location>
        <begin position="149"/>
        <end position="170"/>
    </location>
</feature>
<organism evidence="3 4">
    <name type="scientific">Tenggerimyces flavus</name>
    <dbReference type="NCBI Taxonomy" id="1708749"/>
    <lineage>
        <taxon>Bacteria</taxon>
        <taxon>Bacillati</taxon>
        <taxon>Actinomycetota</taxon>
        <taxon>Actinomycetes</taxon>
        <taxon>Propionibacteriales</taxon>
        <taxon>Nocardioidaceae</taxon>
        <taxon>Tenggerimyces</taxon>
    </lineage>
</organism>
<feature type="transmembrane region" description="Helical" evidence="2">
    <location>
        <begin position="12"/>
        <end position="34"/>
    </location>
</feature>
<keyword evidence="2" id="KW-0812">Transmembrane</keyword>
<sequence length="492" mass="51252">MAENVPLSGRAAAALVFLTSGGVLVLELVSLRLVAPYIGLTLETNTAVIGIALTAIALGAWLGGRSADLAPPQRLVGPLILGSGALVMFVGPAVRWTGSIVRGADLSVVLLMAAIAVFVPAALMSAIPPMIVKLRLATLAQTGSVVGRLSSIGTFGAIVATFGTGFVLVAAVPTHYILLGLGSLLVVVGAIVTIRLRGLKKAVPFVAAALVGSLATTLAPQPCDVETAYHCAKVEADPDRPTGRTLRLDTLSHSYVDLKDPTFLEFAYIRGIASLLDVYWPAGQRIDALHLGGGGVTVPRYLDATRPGTDSVVYEIDKGVVDLDVEQLGLRTGDGIDVRVRDARIGLAEQAAASRDVVVGDAFGGVSVPWHLTTKEVVQSIHRILRPGGVYAVNVIDYPPLGFARAEIATIASVFDNVAIIAEPGILAKADGGNLVIVASDKPLPVANLQARLAERDKSLTLLSGQDRVTEFSDGARILTDAYAPVDQLLAR</sequence>
<dbReference type="Proteomes" id="UP001595699">
    <property type="component" value="Unassembled WGS sequence"/>
</dbReference>
<evidence type="ECO:0000313" key="3">
    <source>
        <dbReference type="EMBL" id="MFC3761088.1"/>
    </source>
</evidence>
<gene>
    <name evidence="3" type="ORF">ACFOUW_09570</name>
</gene>
<dbReference type="Gene3D" id="3.40.50.150">
    <property type="entry name" value="Vaccinia Virus protein VP39"/>
    <property type="match status" value="1"/>
</dbReference>
<keyword evidence="4" id="KW-1185">Reference proteome</keyword>
<evidence type="ECO:0000256" key="2">
    <source>
        <dbReference type="SAM" id="Phobius"/>
    </source>
</evidence>
<dbReference type="RefSeq" id="WP_205117305.1">
    <property type="nucleotide sequence ID" value="NZ_JAFBCM010000001.1"/>
</dbReference>
<proteinExistence type="predicted"/>
<feature type="transmembrane region" description="Helical" evidence="2">
    <location>
        <begin position="176"/>
        <end position="196"/>
    </location>
</feature>
<dbReference type="InterPro" id="IPR029063">
    <property type="entry name" value="SAM-dependent_MTases_sf"/>
</dbReference>
<evidence type="ECO:0000313" key="4">
    <source>
        <dbReference type="Proteomes" id="UP001595699"/>
    </source>
</evidence>
<feature type="transmembrane region" description="Helical" evidence="2">
    <location>
        <begin position="106"/>
        <end position="128"/>
    </location>
</feature>
<keyword evidence="2" id="KW-0472">Membrane</keyword>
<dbReference type="CDD" id="cd02440">
    <property type="entry name" value="AdoMet_MTases"/>
    <property type="match status" value="1"/>
</dbReference>
<dbReference type="PANTHER" id="PTHR43317">
    <property type="entry name" value="THERMOSPERMINE SYNTHASE ACAULIS5"/>
    <property type="match status" value="1"/>
</dbReference>
<dbReference type="EMBL" id="JBHRZH010000006">
    <property type="protein sequence ID" value="MFC3761088.1"/>
    <property type="molecule type" value="Genomic_DNA"/>
</dbReference>
<reference evidence="4" key="1">
    <citation type="journal article" date="2019" name="Int. J. Syst. Evol. Microbiol.">
        <title>The Global Catalogue of Microorganisms (GCM) 10K type strain sequencing project: providing services to taxonomists for standard genome sequencing and annotation.</title>
        <authorList>
            <consortium name="The Broad Institute Genomics Platform"/>
            <consortium name="The Broad Institute Genome Sequencing Center for Infectious Disease"/>
            <person name="Wu L."/>
            <person name="Ma J."/>
        </authorList>
    </citation>
    <scope>NUCLEOTIDE SEQUENCE [LARGE SCALE GENOMIC DNA]</scope>
    <source>
        <strain evidence="4">CGMCC 4.7241</strain>
    </source>
</reference>
<keyword evidence="2" id="KW-1133">Transmembrane helix</keyword>
<feature type="transmembrane region" description="Helical" evidence="2">
    <location>
        <begin position="46"/>
        <end position="63"/>
    </location>
</feature>
<protein>
    <submittedName>
        <fullName evidence="3">Fused MFS/spermidine synthase</fullName>
    </submittedName>
</protein>
<keyword evidence="1" id="KW-0620">Polyamine biosynthesis</keyword>
<dbReference type="NCBIfam" id="NF037959">
    <property type="entry name" value="MFS_SpdSyn"/>
    <property type="match status" value="1"/>
</dbReference>
<accession>A0ABV7Y8J8</accession>
<evidence type="ECO:0000256" key="1">
    <source>
        <dbReference type="ARBA" id="ARBA00023115"/>
    </source>
</evidence>
<dbReference type="PANTHER" id="PTHR43317:SF1">
    <property type="entry name" value="THERMOSPERMINE SYNTHASE ACAULIS5"/>
    <property type="match status" value="1"/>
</dbReference>
<comment type="caution">
    <text evidence="3">The sequence shown here is derived from an EMBL/GenBank/DDBJ whole genome shotgun (WGS) entry which is preliminary data.</text>
</comment>
<feature type="transmembrane region" description="Helical" evidence="2">
    <location>
        <begin position="75"/>
        <end position="94"/>
    </location>
</feature>
<dbReference type="SUPFAM" id="SSF53335">
    <property type="entry name" value="S-adenosyl-L-methionine-dependent methyltransferases"/>
    <property type="match status" value="1"/>
</dbReference>